<organism evidence="3 4">
    <name type="scientific">Candidatus Phytoplasma melaleucae</name>
    <dbReference type="NCBI Taxonomy" id="2982630"/>
    <lineage>
        <taxon>Bacteria</taxon>
        <taxon>Bacillati</taxon>
        <taxon>Mycoplasmatota</taxon>
        <taxon>Mollicutes</taxon>
        <taxon>Acholeplasmatales</taxon>
        <taxon>Acholeplasmataceae</taxon>
        <taxon>Candidatus Phytoplasma</taxon>
    </lineage>
</organism>
<dbReference type="InterPro" id="IPR021348">
    <property type="entry name" value="DUF2963"/>
</dbReference>
<feature type="domain" description="DUF2963" evidence="2">
    <location>
        <begin position="139"/>
        <end position="171"/>
    </location>
</feature>
<accession>A0ABT9DCR4</accession>
<keyword evidence="1" id="KW-0472">Membrane</keyword>
<comment type="caution">
    <text evidence="3">The sequence shown here is derived from an EMBL/GenBank/DDBJ whole genome shotgun (WGS) entry which is preliminary data.</text>
</comment>
<protein>
    <recommendedName>
        <fullName evidence="2">DUF2963 domain-containing protein</fullName>
    </recommendedName>
</protein>
<dbReference type="EMBL" id="JAOSID010000001">
    <property type="protein sequence ID" value="MDO8167897.1"/>
    <property type="molecule type" value="Genomic_DNA"/>
</dbReference>
<name>A0ABT9DCR4_9MOLU</name>
<evidence type="ECO:0000259" key="2">
    <source>
        <dbReference type="Pfam" id="PF11178"/>
    </source>
</evidence>
<proteinExistence type="predicted"/>
<evidence type="ECO:0000256" key="1">
    <source>
        <dbReference type="SAM" id="Phobius"/>
    </source>
</evidence>
<keyword evidence="1" id="KW-0812">Transmembrane</keyword>
<feature type="transmembrane region" description="Helical" evidence="1">
    <location>
        <begin position="6"/>
        <end position="33"/>
    </location>
</feature>
<evidence type="ECO:0000313" key="4">
    <source>
        <dbReference type="Proteomes" id="UP001172036"/>
    </source>
</evidence>
<dbReference type="RefSeq" id="WP_304515098.1">
    <property type="nucleotide sequence ID" value="NZ_JAOSID010000001.1"/>
</dbReference>
<evidence type="ECO:0000313" key="3">
    <source>
        <dbReference type="EMBL" id="MDO8167897.1"/>
    </source>
</evidence>
<gene>
    <name evidence="3" type="ORF">OC680_00150</name>
</gene>
<sequence>MKIIKFYFFIIIFFIMIFVFFAIEALSVSYKYLDDAMIRINKENHLLRKKISDISVSSSVSTISAPSSSSVNSDYNLDIKNGIVSFHDDDSCKKETFWNSHTKSIVKEIFYTKTNQDFYHISCVKHYSVNGKCISHVIYYANSNVASIRQFDENTGKMIRSISYKDDGTLIYDTIN</sequence>
<keyword evidence="4" id="KW-1185">Reference proteome</keyword>
<reference evidence="3 4" key="1">
    <citation type="journal article" date="2023" name="Int. J. Syst. Evol. Microbiol.">
        <title>The observation of taxonomic boundaries for the 16SrII and 16SrXXV phytoplasmas using genome-based delimitation.</title>
        <authorList>
            <person name="Rodrigues Jardim B."/>
            <person name="Tran-Nguyen L.T.T."/>
            <person name="Gambley C."/>
            <person name="Al-Sadi A.M."/>
            <person name="Al-Subhi A.M."/>
            <person name="Foissac X."/>
            <person name="Salar P."/>
            <person name="Cai H."/>
            <person name="Yang J.Y."/>
            <person name="Davis R."/>
            <person name="Jones L."/>
            <person name="Rodoni B."/>
            <person name="Constable F.E."/>
        </authorList>
    </citation>
    <scope>NUCLEOTIDE SEQUENCE [LARGE SCALE GENOMIC DNA]</scope>
    <source>
        <strain evidence="3">BAWM-155c</strain>
    </source>
</reference>
<dbReference type="Proteomes" id="UP001172036">
    <property type="component" value="Unassembled WGS sequence"/>
</dbReference>
<dbReference type="Pfam" id="PF11178">
    <property type="entry name" value="DUF2963"/>
    <property type="match status" value="1"/>
</dbReference>
<keyword evidence="1" id="KW-1133">Transmembrane helix</keyword>